<comment type="caution">
    <text evidence="2">The sequence shown here is derived from an EMBL/GenBank/DDBJ whole genome shotgun (WGS) entry which is preliminary data.</text>
</comment>
<dbReference type="Gene3D" id="3.10.420.10">
    <property type="entry name" value="SecB-like"/>
    <property type="match status" value="1"/>
</dbReference>
<evidence type="ECO:0000313" key="3">
    <source>
        <dbReference type="Proteomes" id="UP000583752"/>
    </source>
</evidence>
<organism evidence="2 3">
    <name type="scientific">Massilia polaris</name>
    <dbReference type="NCBI Taxonomy" id="2728846"/>
    <lineage>
        <taxon>Bacteria</taxon>
        <taxon>Pseudomonadati</taxon>
        <taxon>Pseudomonadota</taxon>
        <taxon>Betaproteobacteria</taxon>
        <taxon>Burkholderiales</taxon>
        <taxon>Oxalobacteraceae</taxon>
        <taxon>Telluria group</taxon>
        <taxon>Massilia</taxon>
    </lineage>
</organism>
<evidence type="ECO:0000256" key="1">
    <source>
        <dbReference type="SAM" id="MobiDB-lite"/>
    </source>
</evidence>
<dbReference type="InterPro" id="IPR035958">
    <property type="entry name" value="SecB-like_sf"/>
</dbReference>
<name>A0A848HMQ8_9BURK</name>
<dbReference type="AlphaFoldDB" id="A0A848HMQ8"/>
<dbReference type="EMBL" id="JABBGG010000002">
    <property type="protein sequence ID" value="NML60553.1"/>
    <property type="molecule type" value="Genomic_DNA"/>
</dbReference>
<evidence type="ECO:0000313" key="2">
    <source>
        <dbReference type="EMBL" id="NML60553.1"/>
    </source>
</evidence>
<proteinExistence type="predicted"/>
<reference evidence="2 3" key="1">
    <citation type="submission" date="2020-04" db="EMBL/GenBank/DDBJ databases">
        <title>Massilia sp. RP-1-19 isolated from soil.</title>
        <authorList>
            <person name="Dahal R.H."/>
        </authorList>
    </citation>
    <scope>NUCLEOTIDE SEQUENCE [LARGE SCALE GENOMIC DNA]</scope>
    <source>
        <strain evidence="2 3">RP-1-19</strain>
    </source>
</reference>
<sequence>MEHISHIAYIPPPQDENTKSERHYAVVLGIRSDLDRGDVLPYKFEIIINGIISINRKARDQVREIDDMAVKYGYTMLYGQIRERLSGLTSRMRKGTLILPTMSFMDETFPLPPLEDSNDDQTAIGQTPV</sequence>
<keyword evidence="3" id="KW-1185">Reference proteome</keyword>
<dbReference type="Proteomes" id="UP000583752">
    <property type="component" value="Unassembled WGS sequence"/>
</dbReference>
<accession>A0A848HMQ8</accession>
<dbReference type="RefSeq" id="WP_169464238.1">
    <property type="nucleotide sequence ID" value="NZ_JABBGG010000002.1"/>
</dbReference>
<protein>
    <submittedName>
        <fullName evidence="2">Uncharacterized protein</fullName>
    </submittedName>
</protein>
<feature type="compositionally biased region" description="Polar residues" evidence="1">
    <location>
        <begin position="120"/>
        <end position="129"/>
    </location>
</feature>
<feature type="region of interest" description="Disordered" evidence="1">
    <location>
        <begin position="110"/>
        <end position="129"/>
    </location>
</feature>
<dbReference type="SUPFAM" id="SSF54611">
    <property type="entry name" value="SecB-like"/>
    <property type="match status" value="1"/>
</dbReference>
<gene>
    <name evidence="2" type="ORF">HHL21_05510</name>
</gene>